<keyword evidence="1" id="KW-1133">Transmembrane helix</keyword>
<keyword evidence="1" id="KW-0812">Transmembrane</keyword>
<accession>A0A0J8G4C1</accession>
<feature type="transmembrane region" description="Helical" evidence="1">
    <location>
        <begin position="48"/>
        <end position="72"/>
    </location>
</feature>
<protein>
    <recommendedName>
        <fullName evidence="4">DUF2975 domain-containing protein</fullName>
    </recommendedName>
</protein>
<feature type="transmembrane region" description="Helical" evidence="1">
    <location>
        <begin position="119"/>
        <end position="142"/>
    </location>
</feature>
<dbReference type="InterPro" id="IPR021354">
    <property type="entry name" value="DUF2975"/>
</dbReference>
<evidence type="ECO:0008006" key="4">
    <source>
        <dbReference type="Google" id="ProtNLM"/>
    </source>
</evidence>
<reference evidence="2 3" key="1">
    <citation type="submission" date="2015-06" db="EMBL/GenBank/DDBJ databases">
        <title>Draft genome sequence of the purine-degrading Clostridium cylindrosporum HC-1 (DSM 605).</title>
        <authorList>
            <person name="Poehlein A."/>
            <person name="Schiel-Bengelsdorf B."/>
            <person name="Bengelsdorf F."/>
            <person name="Daniel R."/>
            <person name="Duerre P."/>
        </authorList>
    </citation>
    <scope>NUCLEOTIDE SEQUENCE [LARGE SCALE GENOMIC DNA]</scope>
    <source>
        <strain evidence="2 3">DSM 605</strain>
    </source>
</reference>
<dbReference type="RefSeq" id="WP_048569930.1">
    <property type="nucleotide sequence ID" value="NZ_LFVU01000007.1"/>
</dbReference>
<evidence type="ECO:0000313" key="3">
    <source>
        <dbReference type="Proteomes" id="UP000036756"/>
    </source>
</evidence>
<keyword evidence="1" id="KW-0472">Membrane</keyword>
<dbReference type="AlphaFoldDB" id="A0A0J8G4C1"/>
<organism evidence="2 3">
    <name type="scientific">Clostridium cylindrosporum DSM 605</name>
    <dbReference type="NCBI Taxonomy" id="1121307"/>
    <lineage>
        <taxon>Bacteria</taxon>
        <taxon>Bacillati</taxon>
        <taxon>Bacillota</taxon>
        <taxon>Clostridia</taxon>
        <taxon>Eubacteriales</taxon>
        <taxon>Clostridiaceae</taxon>
        <taxon>Clostridium</taxon>
    </lineage>
</organism>
<dbReference type="STRING" id="1121307.CLCY_10c00610"/>
<evidence type="ECO:0000313" key="2">
    <source>
        <dbReference type="EMBL" id="KMT22516.1"/>
    </source>
</evidence>
<feature type="transmembrane region" description="Helical" evidence="1">
    <location>
        <begin position="7"/>
        <end position="28"/>
    </location>
</feature>
<gene>
    <name evidence="2" type="ORF">CLCY_10c00610</name>
</gene>
<comment type="caution">
    <text evidence="2">The sequence shown here is derived from an EMBL/GenBank/DDBJ whole genome shotgun (WGS) entry which is preliminary data.</text>
</comment>
<dbReference type="PATRIC" id="fig|1121307.3.peg.65"/>
<dbReference type="OrthoDB" id="1100174at2"/>
<dbReference type="EMBL" id="LFVU01000007">
    <property type="protein sequence ID" value="KMT22516.1"/>
    <property type="molecule type" value="Genomic_DNA"/>
</dbReference>
<sequence length="160" mass="17771">MKKCSTLFLKMAVIFIGIPVLALCIFLVPKIGSFAAELYPGMAYIKYLVLMDLYATAIPFYFALYQAFKLLSYIDKNKAFSELSVRALKNIKYCAITFSILYIIGMPLFYLIAEMDDAPGIIIIGLVIIFASAVIAVFAAVLQKLLKDAIDIKADNDLTI</sequence>
<proteinExistence type="predicted"/>
<dbReference type="Pfam" id="PF11188">
    <property type="entry name" value="DUF2975"/>
    <property type="match status" value="1"/>
</dbReference>
<name>A0A0J8G4C1_CLOCY</name>
<keyword evidence="3" id="KW-1185">Reference proteome</keyword>
<dbReference type="Proteomes" id="UP000036756">
    <property type="component" value="Unassembled WGS sequence"/>
</dbReference>
<evidence type="ECO:0000256" key="1">
    <source>
        <dbReference type="SAM" id="Phobius"/>
    </source>
</evidence>
<feature type="transmembrane region" description="Helical" evidence="1">
    <location>
        <begin position="93"/>
        <end position="113"/>
    </location>
</feature>